<sequence>MAPIDTLKKIGVIGPAGFGGSYLCVELINRGHHVYGFSRKPETLGTHERYHPIQADINNLSISELATLFVGFDVVVNEYGPHSAGHEGLQYMPFLEVTRKLVLAIRKAKVGYFIMVGGCGSLSMPGQPDRSVLEDKDWWMSYRRGIADSEAHVVYMENRLGPMGVGIRNYRTARAAQAQGKETAETKKIIQEYEDHVQANDRALIFVTACRTSFMFFDGNTAFPWTFVSPPALYRPGRRTGRYELRFDVLPVKGDKNDPTNLDGRLHGISASDLAVAIADEVETQEKKWKHWSAFADLSDDTPFPPYANL</sequence>
<dbReference type="eggNOG" id="ENOG502SIXX">
    <property type="taxonomic scope" value="Eukaryota"/>
</dbReference>
<dbReference type="PANTHER" id="PTHR43355:SF2">
    <property type="entry name" value="FLAVIN REDUCTASE (NADPH)"/>
    <property type="match status" value="1"/>
</dbReference>
<proteinExistence type="inferred from homology"/>
<evidence type="ECO:0000313" key="3">
    <source>
        <dbReference type="EMBL" id="EKD19260.1"/>
    </source>
</evidence>
<dbReference type="SUPFAM" id="SSF51735">
    <property type="entry name" value="NAD(P)-binding Rossmann-fold domains"/>
    <property type="match status" value="1"/>
</dbReference>
<dbReference type="HOGENOM" id="CLU_076412_0_0_1"/>
<accession>K1WNL4</accession>
<dbReference type="InParanoid" id="K1WNL4"/>
<gene>
    <name evidence="3" type="ORF">MBM_02497</name>
</gene>
<evidence type="ECO:0000259" key="2">
    <source>
        <dbReference type="Pfam" id="PF13460"/>
    </source>
</evidence>
<organism evidence="3 4">
    <name type="scientific">Marssonina brunnea f. sp. multigermtubi (strain MB_m1)</name>
    <name type="common">Marssonina leaf spot fungus</name>
    <dbReference type="NCBI Taxonomy" id="1072389"/>
    <lineage>
        <taxon>Eukaryota</taxon>
        <taxon>Fungi</taxon>
        <taxon>Dikarya</taxon>
        <taxon>Ascomycota</taxon>
        <taxon>Pezizomycotina</taxon>
        <taxon>Leotiomycetes</taxon>
        <taxon>Helotiales</taxon>
        <taxon>Drepanopezizaceae</taxon>
        <taxon>Drepanopeziza</taxon>
    </lineage>
</organism>
<dbReference type="InterPro" id="IPR016040">
    <property type="entry name" value="NAD(P)-bd_dom"/>
</dbReference>
<dbReference type="GO" id="GO:0016646">
    <property type="term" value="F:oxidoreductase activity, acting on the CH-NH group of donors, NAD or NADP as acceptor"/>
    <property type="evidence" value="ECO:0007669"/>
    <property type="project" value="TreeGrafter"/>
</dbReference>
<feature type="domain" description="NAD(P)-binding" evidence="2">
    <location>
        <begin position="17"/>
        <end position="131"/>
    </location>
</feature>
<dbReference type="GeneID" id="18758432"/>
<dbReference type="OMA" id="LWTYFSP"/>
<protein>
    <submittedName>
        <fullName evidence="3">NAD-dependent epimerase/dehydratase</fullName>
    </submittedName>
</protein>
<dbReference type="Gene3D" id="3.40.50.720">
    <property type="entry name" value="NAD(P)-binding Rossmann-like Domain"/>
    <property type="match status" value="2"/>
</dbReference>
<dbReference type="KEGG" id="mbe:MBM_02497"/>
<dbReference type="AlphaFoldDB" id="K1WNL4"/>
<dbReference type="RefSeq" id="XP_007290386.1">
    <property type="nucleotide sequence ID" value="XM_007290324.1"/>
</dbReference>
<evidence type="ECO:0000313" key="4">
    <source>
        <dbReference type="Proteomes" id="UP000006753"/>
    </source>
</evidence>
<dbReference type="Proteomes" id="UP000006753">
    <property type="component" value="Unassembled WGS sequence"/>
</dbReference>
<dbReference type="EMBL" id="JH921431">
    <property type="protein sequence ID" value="EKD19260.1"/>
    <property type="molecule type" value="Genomic_DNA"/>
</dbReference>
<dbReference type="PANTHER" id="PTHR43355">
    <property type="entry name" value="FLAVIN REDUCTASE (NADPH)"/>
    <property type="match status" value="1"/>
</dbReference>
<dbReference type="OrthoDB" id="10250730at2759"/>
<dbReference type="Pfam" id="PF13460">
    <property type="entry name" value="NAD_binding_10"/>
    <property type="match status" value="1"/>
</dbReference>
<keyword evidence="4" id="KW-1185">Reference proteome</keyword>
<name>K1WNL4_MARBU</name>
<evidence type="ECO:0000256" key="1">
    <source>
        <dbReference type="ARBA" id="ARBA00038376"/>
    </source>
</evidence>
<dbReference type="InterPro" id="IPR051606">
    <property type="entry name" value="Polyketide_Oxido-like"/>
</dbReference>
<dbReference type="InterPro" id="IPR036291">
    <property type="entry name" value="NAD(P)-bd_dom_sf"/>
</dbReference>
<comment type="similarity">
    <text evidence="1">Belongs to the avfA family.</text>
</comment>
<reference evidence="3 4" key="1">
    <citation type="journal article" date="2012" name="BMC Genomics">
        <title>Sequencing the genome of Marssonina brunnea reveals fungus-poplar co-evolution.</title>
        <authorList>
            <person name="Zhu S."/>
            <person name="Cao Y.-Z."/>
            <person name="Jiang C."/>
            <person name="Tan B.-Y."/>
            <person name="Wang Z."/>
            <person name="Feng S."/>
            <person name="Zhang L."/>
            <person name="Su X.-H."/>
            <person name="Brejova B."/>
            <person name="Vinar T."/>
            <person name="Xu M."/>
            <person name="Wang M.-X."/>
            <person name="Zhang S.-G."/>
            <person name="Huang M.-R."/>
            <person name="Wu R."/>
            <person name="Zhou Y."/>
        </authorList>
    </citation>
    <scope>NUCLEOTIDE SEQUENCE [LARGE SCALE GENOMIC DNA]</scope>
    <source>
        <strain evidence="3 4">MB_m1</strain>
    </source>
</reference>